<dbReference type="InterPro" id="IPR008969">
    <property type="entry name" value="CarboxyPept-like_regulatory"/>
</dbReference>
<dbReference type="AlphaFoldDB" id="A0A6J4K0V7"/>
<evidence type="ECO:0000256" key="4">
    <source>
        <dbReference type="RuleBase" id="RU003357"/>
    </source>
</evidence>
<organism evidence="8">
    <name type="scientific">uncultured Cytophagales bacterium</name>
    <dbReference type="NCBI Taxonomy" id="158755"/>
    <lineage>
        <taxon>Bacteria</taxon>
        <taxon>Pseudomonadati</taxon>
        <taxon>Bacteroidota</taxon>
        <taxon>Sphingobacteriia</taxon>
        <taxon>Sphingobacteriales</taxon>
        <taxon>environmental samples</taxon>
    </lineage>
</organism>
<dbReference type="SUPFAM" id="SSF56935">
    <property type="entry name" value="Porins"/>
    <property type="match status" value="1"/>
</dbReference>
<comment type="similarity">
    <text evidence="4">Belongs to the TonB-dependent receptor family.</text>
</comment>
<reference evidence="8" key="1">
    <citation type="submission" date="2020-02" db="EMBL/GenBank/DDBJ databases">
        <authorList>
            <person name="Meier V. D."/>
        </authorList>
    </citation>
    <scope>NUCLEOTIDE SEQUENCE</scope>
    <source>
        <strain evidence="8">AVDCRST_MAG56</strain>
    </source>
</reference>
<name>A0A6J4K0V7_9SPHI</name>
<dbReference type="SUPFAM" id="SSF49464">
    <property type="entry name" value="Carboxypeptidase regulatory domain-like"/>
    <property type="match status" value="1"/>
</dbReference>
<keyword evidence="5" id="KW-0732">Signal</keyword>
<protein>
    <submittedName>
        <fullName evidence="8">TonB-dependent receptor plug domain protein</fullName>
    </submittedName>
</protein>
<dbReference type="InterPro" id="IPR036942">
    <property type="entry name" value="Beta-barrel_TonB_sf"/>
</dbReference>
<dbReference type="InterPro" id="IPR000531">
    <property type="entry name" value="Beta-barrel_TonB"/>
</dbReference>
<keyword evidence="2 4" id="KW-0472">Membrane</keyword>
<evidence type="ECO:0000256" key="1">
    <source>
        <dbReference type="ARBA" id="ARBA00004442"/>
    </source>
</evidence>
<dbReference type="GO" id="GO:0009279">
    <property type="term" value="C:cell outer membrane"/>
    <property type="evidence" value="ECO:0007669"/>
    <property type="project" value="UniProtKB-SubCell"/>
</dbReference>
<dbReference type="InterPro" id="IPR037066">
    <property type="entry name" value="Plug_dom_sf"/>
</dbReference>
<dbReference type="Pfam" id="PF13715">
    <property type="entry name" value="CarbopepD_reg_2"/>
    <property type="match status" value="1"/>
</dbReference>
<dbReference type="Pfam" id="PF00593">
    <property type="entry name" value="TonB_dep_Rec_b-barrel"/>
    <property type="match status" value="1"/>
</dbReference>
<evidence type="ECO:0000256" key="5">
    <source>
        <dbReference type="SAM" id="SignalP"/>
    </source>
</evidence>
<feature type="domain" description="TonB-dependent receptor plug" evidence="7">
    <location>
        <begin position="139"/>
        <end position="240"/>
    </location>
</feature>
<evidence type="ECO:0000259" key="6">
    <source>
        <dbReference type="Pfam" id="PF00593"/>
    </source>
</evidence>
<evidence type="ECO:0000256" key="2">
    <source>
        <dbReference type="ARBA" id="ARBA00023136"/>
    </source>
</evidence>
<keyword evidence="3" id="KW-0998">Cell outer membrane</keyword>
<dbReference type="Gene3D" id="2.60.40.1120">
    <property type="entry name" value="Carboxypeptidase-like, regulatory domain"/>
    <property type="match status" value="1"/>
</dbReference>
<dbReference type="Gene3D" id="2.40.170.20">
    <property type="entry name" value="TonB-dependent receptor, beta-barrel domain"/>
    <property type="match status" value="1"/>
</dbReference>
<proteinExistence type="inferred from homology"/>
<dbReference type="Gene3D" id="2.170.130.10">
    <property type="entry name" value="TonB-dependent receptor, plug domain"/>
    <property type="match status" value="1"/>
</dbReference>
<sequence length="807" mass="90251">MNKLLPLFYLLLLCFGGCFTGSGQSLTQTVRGRIVDKETQTPLPGATVQLLGDSAGTTGTATDADGYYRLDKVNVGRRTLRFSYIGYQHADVANVVVTSGKEVILNVQLEASAQVMDEVVVSATNKAEASNEMATVSARTFSVDETKRYPGSRDDPARMASNFAGVQGSNDSRNDIVIRGNSPAGLLYRIEGVNIPNPNHFAIAGTTGGPVSVINNKTLASSDFFTGAFPAEYGNALAGVFDLNFRGGNNEQHEFTGQFGILGTELAAEGPISRKAKSSYLFAYRYSTLSLFQAFNFKIGTSAVPNYQDLSFKLNFPTRKAGTFSLFGIGGDSKIDVMVSKDKDLLENIYGEKDRDQYFRSRMGVVGVNHVLPVNANTFVRTTLSASYARSRAVHEYIRFGPDFQVLDLFPILGYTFRENRLSLTSSLTRKFGPQHTLKAGFFADQFRFNFQDSVARFTPDYQVERFLNRWDYRGNAFLLQPYAQWKYKPSDALTFTAGLNGLVFTLNGNSRALEPRLGVSWRFRPGQSLNFGYGLHHQVQPTYTYFYHLPATTRPHNLGMRFTRSNHLVLGYDYAISPTVRIKAETYYQSISKVPVTRYPSSFSLLNQGSAFERFFPDSTLVNTGTGTNYGVEFTLEKFFSRHYFLLLTGSLYDSKYRGSDGVRRNTDFNGNFATNLLSGAEYTVGRRKLTTLLLGGKLTWAGGRRYGPVDPAASRDPNVLDVVYLDSRRNSLQFPHYFRADLRLGFRRNAKRLTHEFAVDLVNVLGVKNVLSLTYAPNPQQPEEDPIREEYQLGFLPLFYYKIDF</sequence>
<accession>A0A6J4K0V7</accession>
<feature type="domain" description="TonB-dependent receptor-like beta-barrel" evidence="6">
    <location>
        <begin position="348"/>
        <end position="762"/>
    </location>
</feature>
<evidence type="ECO:0000259" key="7">
    <source>
        <dbReference type="Pfam" id="PF07715"/>
    </source>
</evidence>
<keyword evidence="4" id="KW-0798">TonB box</keyword>
<dbReference type="InterPro" id="IPR012910">
    <property type="entry name" value="Plug_dom"/>
</dbReference>
<evidence type="ECO:0000313" key="8">
    <source>
        <dbReference type="EMBL" id="CAA9292720.1"/>
    </source>
</evidence>
<keyword evidence="8" id="KW-0675">Receptor</keyword>
<dbReference type="EMBL" id="CADCTQ010000393">
    <property type="protein sequence ID" value="CAA9292720.1"/>
    <property type="molecule type" value="Genomic_DNA"/>
</dbReference>
<dbReference type="Pfam" id="PF07715">
    <property type="entry name" value="Plug"/>
    <property type="match status" value="1"/>
</dbReference>
<comment type="subcellular location">
    <subcellularLocation>
        <location evidence="1 4">Cell outer membrane</location>
    </subcellularLocation>
</comment>
<feature type="chain" id="PRO_5026719015" evidence="5">
    <location>
        <begin position="21"/>
        <end position="807"/>
    </location>
</feature>
<evidence type="ECO:0000256" key="3">
    <source>
        <dbReference type="ARBA" id="ARBA00023237"/>
    </source>
</evidence>
<gene>
    <name evidence="8" type="ORF">AVDCRST_MAG56-4765</name>
</gene>
<feature type="signal peptide" evidence="5">
    <location>
        <begin position="1"/>
        <end position="20"/>
    </location>
</feature>